<dbReference type="HOGENOM" id="CLU_182916_0_0_9"/>
<accession>U2R7F9</accession>
<dbReference type="AlphaFoldDB" id="U2R7F9"/>
<proteinExistence type="predicted"/>
<evidence type="ECO:0000313" key="1">
    <source>
        <dbReference type="EMBL" id="ERK46637.1"/>
    </source>
</evidence>
<dbReference type="EMBL" id="AWVI01000020">
    <property type="protein sequence ID" value="ERK46637.1"/>
    <property type="molecule type" value="Genomic_DNA"/>
</dbReference>
<name>U2R7F9_9FIRM</name>
<dbReference type="Proteomes" id="UP000016658">
    <property type="component" value="Unassembled WGS sequence"/>
</dbReference>
<organism evidence="1 2">
    <name type="scientific">Faecalitalea cylindroides ATCC 27803</name>
    <dbReference type="NCBI Taxonomy" id="649755"/>
    <lineage>
        <taxon>Bacteria</taxon>
        <taxon>Bacillati</taxon>
        <taxon>Bacillota</taxon>
        <taxon>Erysipelotrichia</taxon>
        <taxon>Erysipelotrichales</taxon>
        <taxon>Erysipelotrichaceae</taxon>
        <taxon>Faecalitalea</taxon>
    </lineage>
</organism>
<comment type="caution">
    <text evidence="1">The sequence shown here is derived from an EMBL/GenBank/DDBJ whole genome shotgun (WGS) entry which is preliminary data.</text>
</comment>
<sequence length="97" mass="10979">MIGIIFLANIIEEVIMATQTKIPEWVFQCLDQYGNCACGRAITKKFGKDKLLSALEKMGYPCDLEVLSDQKDKSAYPKDGTYILVSKNRQELIVEDE</sequence>
<reference evidence="1 2" key="1">
    <citation type="submission" date="2013-06" db="EMBL/GenBank/DDBJ databases">
        <authorList>
            <person name="Weinstock G."/>
            <person name="Sodergren E."/>
            <person name="Lobos E.A."/>
            <person name="Fulton L."/>
            <person name="Fulton R."/>
            <person name="Courtney L."/>
            <person name="Fronick C."/>
            <person name="O'Laughlin M."/>
            <person name="Godfrey J."/>
            <person name="Wilson R.M."/>
            <person name="Miner T."/>
            <person name="Farmer C."/>
            <person name="Delehaunty K."/>
            <person name="Cordes M."/>
            <person name="Minx P."/>
            <person name="Tomlinson C."/>
            <person name="Chen J."/>
            <person name="Wollam A."/>
            <person name="Pepin K.H."/>
            <person name="Bhonagiri V."/>
            <person name="Zhang X."/>
            <person name="Warren W."/>
            <person name="Mitreva M."/>
            <person name="Mardis E.R."/>
            <person name="Wilson R.K."/>
        </authorList>
    </citation>
    <scope>NUCLEOTIDE SEQUENCE [LARGE SCALE GENOMIC DNA]</scope>
    <source>
        <strain evidence="1 2">ATCC 27803</strain>
    </source>
</reference>
<evidence type="ECO:0000313" key="2">
    <source>
        <dbReference type="Proteomes" id="UP000016658"/>
    </source>
</evidence>
<gene>
    <name evidence="1" type="ORF">HMPREF0367_00434</name>
</gene>
<protein>
    <submittedName>
        <fullName evidence="1">Uncharacterized protein</fullName>
    </submittedName>
</protein>